<evidence type="ECO:0000256" key="6">
    <source>
        <dbReference type="ARBA" id="ARBA00023054"/>
    </source>
</evidence>
<keyword evidence="4" id="KW-0653">Protein transport</keyword>
<dbReference type="GO" id="GO:0015031">
    <property type="term" value="P:protein transport"/>
    <property type="evidence" value="ECO:0007669"/>
    <property type="project" value="UniProtKB-KW"/>
</dbReference>
<organism evidence="8 9">
    <name type="scientific">Entamoeba histolytica</name>
    <dbReference type="NCBI Taxonomy" id="5759"/>
    <lineage>
        <taxon>Eukaryota</taxon>
        <taxon>Amoebozoa</taxon>
        <taxon>Evosea</taxon>
        <taxon>Archamoebae</taxon>
        <taxon>Mastigamoebida</taxon>
        <taxon>Entamoebidae</taxon>
        <taxon>Entamoeba</taxon>
    </lineage>
</organism>
<dbReference type="VEuPathDB" id="AmoebaDB:KM1_292660"/>
<protein>
    <submittedName>
        <fullName evidence="8">Uncharacterized protein</fullName>
    </submittedName>
</protein>
<keyword evidence="6" id="KW-0175">Coiled coil</keyword>
<keyword evidence="3" id="KW-0813">Transport</keyword>
<dbReference type="VEuPathDB" id="AmoebaDB:KM1_292650"/>
<dbReference type="VEuPathDB" id="AmoebaDB:EHI_193060"/>
<feature type="region of interest" description="Disordered" evidence="7">
    <location>
        <begin position="721"/>
        <end position="754"/>
    </location>
</feature>
<dbReference type="AlphaFoldDB" id="A0A5K1UZP9"/>
<evidence type="ECO:0000256" key="5">
    <source>
        <dbReference type="ARBA" id="ARBA00023034"/>
    </source>
</evidence>
<dbReference type="PANTHER" id="PTHR12965:SF0">
    <property type="entry name" value="VACUOLAR PROTEIN SORTING-ASSOCIATED PROTEIN 54"/>
    <property type="match status" value="1"/>
</dbReference>
<dbReference type="Proteomes" id="UP000078387">
    <property type="component" value="Unassembled WGS sequence"/>
</dbReference>
<accession>A0A5K1UZP9</accession>
<keyword evidence="5" id="KW-0333">Golgi apparatus</keyword>
<evidence type="ECO:0000256" key="1">
    <source>
        <dbReference type="ARBA" id="ARBA00004601"/>
    </source>
</evidence>
<dbReference type="VEuPathDB" id="AmoebaDB:EHI8A_221900"/>
<evidence type="ECO:0000313" key="9">
    <source>
        <dbReference type="Proteomes" id="UP000078387"/>
    </source>
</evidence>
<dbReference type="PANTHER" id="PTHR12965">
    <property type="entry name" value="VACUOLAR PROTEIN SORTING 54"/>
    <property type="match status" value="1"/>
</dbReference>
<reference evidence="8 9" key="1">
    <citation type="submission" date="2016-05" db="EMBL/GenBank/DDBJ databases">
        <title>First whole genome sequencing of Entamoeba histolytica HM1:IMSS-clone-6.</title>
        <authorList>
            <person name="Mukherjee Avik.K."/>
            <person name="Izumyama S."/>
            <person name="Nakada-Tsukui K."/>
            <person name="Nozaki T."/>
        </authorList>
    </citation>
    <scope>NUCLEOTIDE SEQUENCE [LARGE SCALE GENOMIC DNA]</scope>
    <source>
        <strain evidence="8 9">HM1:IMSS clone 6</strain>
    </source>
</reference>
<gene>
    <name evidence="8" type="ORF">CL6EHI_193060</name>
</gene>
<evidence type="ECO:0000256" key="3">
    <source>
        <dbReference type="ARBA" id="ARBA00022448"/>
    </source>
</evidence>
<dbReference type="GO" id="GO:0006896">
    <property type="term" value="P:Golgi to vacuole transport"/>
    <property type="evidence" value="ECO:0007669"/>
    <property type="project" value="TreeGrafter"/>
</dbReference>
<comment type="subcellular location">
    <subcellularLocation>
        <location evidence="1">Golgi apparatus</location>
        <location evidence="1">trans-Golgi network</location>
    </subcellularLocation>
</comment>
<dbReference type="GO" id="GO:0019905">
    <property type="term" value="F:syntaxin binding"/>
    <property type="evidence" value="ECO:0007669"/>
    <property type="project" value="TreeGrafter"/>
</dbReference>
<name>A0A5K1UZP9_ENTHI</name>
<evidence type="ECO:0000256" key="7">
    <source>
        <dbReference type="SAM" id="MobiDB-lite"/>
    </source>
</evidence>
<dbReference type="VEuPathDB" id="AmoebaDB:EHI8A_172170"/>
<evidence type="ECO:0000313" key="8">
    <source>
        <dbReference type="EMBL" id="GAT98242.1"/>
    </source>
</evidence>
<dbReference type="OMA" id="VEHELCY"/>
<dbReference type="GO" id="GO:0042147">
    <property type="term" value="P:retrograde transport, endosome to Golgi"/>
    <property type="evidence" value="ECO:0007669"/>
    <property type="project" value="InterPro"/>
</dbReference>
<dbReference type="EMBL" id="BDEQ01000001">
    <property type="protein sequence ID" value="GAT98242.1"/>
    <property type="molecule type" value="Genomic_DNA"/>
</dbReference>
<dbReference type="VEuPathDB" id="AmoebaDB:EHI5A_141910"/>
<dbReference type="GO" id="GO:0005829">
    <property type="term" value="C:cytosol"/>
    <property type="evidence" value="ECO:0007669"/>
    <property type="project" value="GOC"/>
</dbReference>
<comment type="similarity">
    <text evidence="2">Belongs to the VPS54 family.</text>
</comment>
<evidence type="ECO:0000256" key="2">
    <source>
        <dbReference type="ARBA" id="ARBA00009150"/>
    </source>
</evidence>
<sequence>MEEREPIKETRYHFAVQLYPFAEQMKEKKKKSLSLDIPLNEPKINGGVSDYSSEEKSIPQLYTTKLSKKNISIFQQFEDTFTNEVTKDKTDVFEEIMKYEFGDTLVEHPLDMSSKQTFDIILKFCKKKNDFSPTTQSQLDFAYAKERATNYREIVDTMIMKEIDQQKFTLLDSLASVSDLEESFDKIKEDMCALSERLKQTQKNVRWLMLGNMKEYQKYQNIRIVIDKMHSINEVISAVNEVQDLVEEKEYKKAIQKIEMALDVIDCKLAGIRCISKCDFYLKQTRSQLEKFLKNPEKFVFELFNRIQLVDEVTYDLKRKTIKEEFKDLMPQLIGLFKTIVGSTKMEGFIEKYLKSIENIRQDICYACLPLEFLKKEEYLTLAMTKQNDIELPLERNNNLKNFIMKLNVKEFSNYFFNILNKFGEMELRAFLVFDVYKEVKKEEKVIESDELMLKINERIEETIMEYSMLLLSYANLRNIKREEYKEFEERYINTIDLLQTISNGTFEKLHKIRSTFFQMYFSTLYICGFDEMLKIIKIETFVALNDSTNVIDLITKLSQIINPSDISCRTLKVQDKILRYQGENYMIIGCLDNVAAFTESFLDGFSTNDSTVTDMIFEKSNQVFKTWIDSTKGFYFINVLASEPPTDYVWKCVCIHQSIVFLMKLTELLNVAFMRNDDDLNSLNQYYLNELKNIRNQITQYFRVIVKKYISSKAEEMEGFHNTKPLPVPPKPSGLSKTDPRKKPLPPSPGNKKNIVPIKINDVIDQLERNVNFYIIKYFNNQYKEEIMKDEENVLNSIERDFSANLTEENYKTKISSDISFIREEVVKLLMD</sequence>
<evidence type="ECO:0000256" key="4">
    <source>
        <dbReference type="ARBA" id="ARBA00022927"/>
    </source>
</evidence>
<dbReference type="InterPro" id="IPR039745">
    <property type="entry name" value="Vps54"/>
</dbReference>
<comment type="caution">
    <text evidence="8">The sequence shown here is derived from an EMBL/GenBank/DDBJ whole genome shotgun (WGS) entry which is preliminary data.</text>
</comment>
<dbReference type="VEuPathDB" id="AmoebaDB:EHI7A_153100"/>
<dbReference type="GO" id="GO:0000938">
    <property type="term" value="C:GARP complex"/>
    <property type="evidence" value="ECO:0007669"/>
    <property type="project" value="InterPro"/>
</dbReference>
<proteinExistence type="inferred from homology"/>
<dbReference type="VEuPathDB" id="AmoebaDB:KM1_242250"/>